<name>A0ABS8U431_9SPHI</name>
<dbReference type="InterPro" id="IPR011613">
    <property type="entry name" value="GH15-like"/>
</dbReference>
<dbReference type="PANTHER" id="PTHR31616:SF0">
    <property type="entry name" value="GLUCAN 1,4-ALPHA-GLUCOSIDASE"/>
    <property type="match status" value="1"/>
</dbReference>
<gene>
    <name evidence="3" type="ORF">LT679_08230</name>
</gene>
<dbReference type="Gene3D" id="1.50.10.10">
    <property type="match status" value="1"/>
</dbReference>
<dbReference type="SUPFAM" id="SSF48208">
    <property type="entry name" value="Six-hairpin glycosidases"/>
    <property type="match status" value="1"/>
</dbReference>
<dbReference type="RefSeq" id="WP_232176974.1">
    <property type="nucleotide sequence ID" value="NZ_JAJPWV010000002.1"/>
</dbReference>
<keyword evidence="3" id="KW-0378">Hydrolase</keyword>
<dbReference type="Pfam" id="PF19291">
    <property type="entry name" value="TREH_N"/>
    <property type="match status" value="1"/>
</dbReference>
<sequence length="633" mass="73095">MHKGCNTKPLTRYAVILINKQNRMEHNKRPYQPIENYGIIGNMKTVALVSRNGSIDFMSFPRFDSPTIFAAMLDENKGGYFSIEPQLEDYTTRQLYIPGTAVLLTRFFSEDGIAEVTDYMPITDAAKGSVCAIVRRIKTVRGNISFRINCVPRFDYAKADHEIEAKSNNELIFTSINDGNAKLRLIADFDLTIDQQSGCADITISESNSAVIVLESIKSGDEEQLRDISHYIENTYGDTINQWRKWLNKAAYKGRYSEVIYRSAITLKLLTSAEFGSVVAAPTFGLPETIGGNRNWDYRFTWIRDAAFTMYAFLRLGMNDEATKFLEWIYELCKDNNLQLLYGIDGARTLSEKELDHLDGYKSSKPVRIGNEAAEQTQLDIYGELIDTIYIYNKSYKPITFEFWSVIQKQVEHVIERWQEPDHGIWEIRNMKREFLHTRLMCWVAMDRAIKIAEHRSFPYPESEWKAVRDEIYNDIYHNFWNDDLQAWVQYKGANNVDASALLMPLTHFISPMEPRWLSTMKVIDRDLRLDVLIYRYRNHLEKIDGLDGEEGTFNMCSFWFIEALAKSGEVDRAVENFEKMMGYANHLGLFSEELGKRGEHLGNFPQAFTHLALISAAVELDKQLSRIHGFNL</sequence>
<dbReference type="Pfam" id="PF00723">
    <property type="entry name" value="Glyco_hydro_15"/>
    <property type="match status" value="1"/>
</dbReference>
<dbReference type="Proteomes" id="UP001199919">
    <property type="component" value="Unassembled WGS sequence"/>
</dbReference>
<dbReference type="InterPro" id="IPR045582">
    <property type="entry name" value="Trehalase-like_N"/>
</dbReference>
<comment type="caution">
    <text evidence="3">The sequence shown here is derived from an EMBL/GenBank/DDBJ whole genome shotgun (WGS) entry which is preliminary data.</text>
</comment>
<evidence type="ECO:0000259" key="2">
    <source>
        <dbReference type="Pfam" id="PF19291"/>
    </source>
</evidence>
<dbReference type="EMBL" id="JAJPWV010000002">
    <property type="protein sequence ID" value="MCD8740582.1"/>
    <property type="molecule type" value="Genomic_DNA"/>
</dbReference>
<proteinExistence type="predicted"/>
<dbReference type="InterPro" id="IPR008928">
    <property type="entry name" value="6-hairpin_glycosidase_sf"/>
</dbReference>
<feature type="domain" description="Trehalase-like N-terminal" evidence="2">
    <location>
        <begin position="32"/>
        <end position="223"/>
    </location>
</feature>
<evidence type="ECO:0000313" key="3">
    <source>
        <dbReference type="EMBL" id="MCD8740582.1"/>
    </source>
</evidence>
<reference evidence="3 4" key="1">
    <citation type="submission" date="2021-12" db="EMBL/GenBank/DDBJ databases">
        <title>Mucilaginibacter roseus genome.</title>
        <authorList>
            <person name="Ferreira J.R."/>
            <person name="Newman J.D."/>
        </authorList>
    </citation>
    <scope>NUCLEOTIDE SEQUENCE [LARGE SCALE GENOMIC DNA]</scope>
    <source>
        <strain evidence="3 4">LMG 28454</strain>
    </source>
</reference>
<organism evidence="3 4">
    <name type="scientific">Mucilaginibacter roseus</name>
    <dbReference type="NCBI Taxonomy" id="1528868"/>
    <lineage>
        <taxon>Bacteria</taxon>
        <taxon>Pseudomonadati</taxon>
        <taxon>Bacteroidota</taxon>
        <taxon>Sphingobacteriia</taxon>
        <taxon>Sphingobacteriales</taxon>
        <taxon>Sphingobacteriaceae</taxon>
        <taxon>Mucilaginibacter</taxon>
    </lineage>
</organism>
<dbReference type="GO" id="GO:0016787">
    <property type="term" value="F:hydrolase activity"/>
    <property type="evidence" value="ECO:0007669"/>
    <property type="project" value="UniProtKB-KW"/>
</dbReference>
<evidence type="ECO:0000259" key="1">
    <source>
        <dbReference type="Pfam" id="PF00723"/>
    </source>
</evidence>
<evidence type="ECO:0000313" key="4">
    <source>
        <dbReference type="Proteomes" id="UP001199919"/>
    </source>
</evidence>
<keyword evidence="4" id="KW-1185">Reference proteome</keyword>
<protein>
    <submittedName>
        <fullName evidence="3">Glycoside hydrolase family 15 protein</fullName>
    </submittedName>
</protein>
<feature type="domain" description="GH15-like" evidence="1">
    <location>
        <begin position="255"/>
        <end position="618"/>
    </location>
</feature>
<accession>A0ABS8U431</accession>
<dbReference type="InterPro" id="IPR012341">
    <property type="entry name" value="6hp_glycosidase-like_sf"/>
</dbReference>
<dbReference type="PANTHER" id="PTHR31616">
    <property type="entry name" value="TREHALASE"/>
    <property type="match status" value="1"/>
</dbReference>